<dbReference type="Pfam" id="PF06439">
    <property type="entry name" value="3keto-disac_hyd"/>
    <property type="match status" value="1"/>
</dbReference>
<evidence type="ECO:0000256" key="1">
    <source>
        <dbReference type="SAM" id="SignalP"/>
    </source>
</evidence>
<reference evidence="3 4" key="1">
    <citation type="submission" date="2018-02" db="EMBL/GenBank/DDBJ databases">
        <title>Genomic Encyclopedia of Archaeal and Bacterial Type Strains, Phase II (KMG-II): from individual species to whole genera.</title>
        <authorList>
            <person name="Goeker M."/>
        </authorList>
    </citation>
    <scope>NUCLEOTIDE SEQUENCE [LARGE SCALE GENOMIC DNA]</scope>
    <source>
        <strain evidence="3 4">DSM 29526</strain>
    </source>
</reference>
<dbReference type="GO" id="GO:0016787">
    <property type="term" value="F:hydrolase activity"/>
    <property type="evidence" value="ECO:0007669"/>
    <property type="project" value="InterPro"/>
</dbReference>
<protein>
    <submittedName>
        <fullName evidence="3">Uncharacterized protein DUF1080</fullName>
    </submittedName>
</protein>
<evidence type="ECO:0000313" key="4">
    <source>
        <dbReference type="Proteomes" id="UP000237662"/>
    </source>
</evidence>
<accession>A0A2S6I0M3</accession>
<dbReference type="Gene3D" id="2.60.120.560">
    <property type="entry name" value="Exo-inulinase, domain 1"/>
    <property type="match status" value="1"/>
</dbReference>
<dbReference type="OrthoDB" id="9803578at2"/>
<sequence>MTAYRPEFRYLILLLAGLAGIASCTPARQPSATAPPVAAGWVDLLDRELTDWDTYLSFRHQLGYDGSAPVDEGGNPIEPIGMNPEGYDVFTTQEEAGEEVIRVSGEVYGCLISKEEFENYHLQVQYRWGDEKWVPRQALLKDSGVLYHSIGPPGAEHWRTWMLSQEFQIMEGHTGDYWNQASSAMDIRAYTPEYLMNPMANATQDYLHIGEGGPYKNYCLRSNDYERPHGEWNTLDLICYGDKALHIVNGEVVMILKNSRYVNEAGEVVPLTKGKIQLQSEAAEVFFRGIRVRPLEGMPAEYAALF</sequence>
<feature type="signal peptide" evidence="1">
    <location>
        <begin position="1"/>
        <end position="27"/>
    </location>
</feature>
<comment type="caution">
    <text evidence="3">The sequence shown here is derived from an EMBL/GenBank/DDBJ whole genome shotgun (WGS) entry which is preliminary data.</text>
</comment>
<dbReference type="EMBL" id="PTJC01000007">
    <property type="protein sequence ID" value="PPK84518.1"/>
    <property type="molecule type" value="Genomic_DNA"/>
</dbReference>
<dbReference type="PROSITE" id="PS51257">
    <property type="entry name" value="PROKAR_LIPOPROTEIN"/>
    <property type="match status" value="1"/>
</dbReference>
<evidence type="ECO:0000313" key="3">
    <source>
        <dbReference type="EMBL" id="PPK84518.1"/>
    </source>
</evidence>
<feature type="chain" id="PRO_5015652951" evidence="1">
    <location>
        <begin position="28"/>
        <end position="306"/>
    </location>
</feature>
<keyword evidence="4" id="KW-1185">Reference proteome</keyword>
<evidence type="ECO:0000259" key="2">
    <source>
        <dbReference type="Pfam" id="PF06439"/>
    </source>
</evidence>
<feature type="domain" description="3-keto-alpha-glucoside-1,2-lyase/3-keto-2-hydroxy-glucal hydratase" evidence="2">
    <location>
        <begin position="41"/>
        <end position="293"/>
    </location>
</feature>
<dbReference type="Proteomes" id="UP000237662">
    <property type="component" value="Unassembled WGS sequence"/>
</dbReference>
<keyword evidence="1" id="KW-0732">Signal</keyword>
<name>A0A2S6I0M3_9BACT</name>
<proteinExistence type="predicted"/>
<dbReference type="AlphaFoldDB" id="A0A2S6I0M3"/>
<organism evidence="3 4">
    <name type="scientific">Neolewinella xylanilytica</name>
    <dbReference type="NCBI Taxonomy" id="1514080"/>
    <lineage>
        <taxon>Bacteria</taxon>
        <taxon>Pseudomonadati</taxon>
        <taxon>Bacteroidota</taxon>
        <taxon>Saprospiria</taxon>
        <taxon>Saprospirales</taxon>
        <taxon>Lewinellaceae</taxon>
        <taxon>Neolewinella</taxon>
    </lineage>
</organism>
<dbReference type="RefSeq" id="WP_104421248.1">
    <property type="nucleotide sequence ID" value="NZ_PTJC01000007.1"/>
</dbReference>
<dbReference type="InterPro" id="IPR010496">
    <property type="entry name" value="AL/BT2_dom"/>
</dbReference>
<gene>
    <name evidence="3" type="ORF">CLV84_3678</name>
</gene>